<evidence type="ECO:0000313" key="2">
    <source>
        <dbReference type="EMBL" id="AEM23508.1"/>
    </source>
</evidence>
<evidence type="ECO:0000313" key="3">
    <source>
        <dbReference type="Proteomes" id="UP000008522"/>
    </source>
</evidence>
<sequence>MPFSMRNQKIKDIPKGFTNKPTSKTLNIKRHYCRCVSL</sequence>
<dbReference type="KEGG" id="bip:Bint_4003"/>
<dbReference type="HOGENOM" id="CLU_3325321_0_0_12"/>
<reference evidence="2 3" key="1">
    <citation type="journal article" date="2011" name="BMC Genomics">
        <title>Complete genome sequence of Brachyspira intermedia reveals unique genomic features in Brachyspira species and phage-mediated horizontal gene transfer.</title>
        <authorList>
            <person name="Hafstrom T."/>
            <person name="Jansson D.S."/>
            <person name="Segerman B."/>
        </authorList>
    </citation>
    <scope>NUCLEOTIDE SEQUENCE [LARGE SCALE GENOMIC DNA]</scope>
    <source>
        <strain evidence="3">ATCC 51140 / PWS/A</strain>
        <plasmid evidence="2">pInt</plasmid>
    </source>
</reference>
<geneLocation type="plasmid" evidence="2 3">
    <name>pInt</name>
</geneLocation>
<dbReference type="Proteomes" id="UP000008522">
    <property type="component" value="Plasmid pInt"/>
</dbReference>
<proteinExistence type="predicted"/>
<name>G0EQY6_BRAIP</name>
<gene>
    <name evidence="2" type="ordered locus">Bint_4003</name>
</gene>
<protein>
    <submittedName>
        <fullName evidence="2">Uncharacterized protein</fullName>
    </submittedName>
</protein>
<accession>G0EQY6</accession>
<evidence type="ECO:0000256" key="1">
    <source>
        <dbReference type="SAM" id="MobiDB-lite"/>
    </source>
</evidence>
<feature type="region of interest" description="Disordered" evidence="1">
    <location>
        <begin position="1"/>
        <end position="21"/>
    </location>
</feature>
<dbReference type="AlphaFoldDB" id="G0EQY6"/>
<dbReference type="EMBL" id="CP002875">
    <property type="protein sequence ID" value="AEM23508.1"/>
    <property type="molecule type" value="Genomic_DNA"/>
</dbReference>
<keyword evidence="2" id="KW-0614">Plasmid</keyword>
<keyword evidence="3" id="KW-1185">Reference proteome</keyword>
<organism evidence="2 3">
    <name type="scientific">Brachyspira intermedia (strain ATCC 51140 / PWS/A)</name>
    <name type="common">Serpulina intermedia</name>
    <dbReference type="NCBI Taxonomy" id="1045858"/>
    <lineage>
        <taxon>Bacteria</taxon>
        <taxon>Pseudomonadati</taxon>
        <taxon>Spirochaetota</taxon>
        <taxon>Spirochaetia</taxon>
        <taxon>Brachyspirales</taxon>
        <taxon>Brachyspiraceae</taxon>
        <taxon>Brachyspira</taxon>
    </lineage>
</organism>